<gene>
    <name evidence="2" type="ORF">ACFPEN_27790</name>
</gene>
<name>A0ABV9BRS7_9ACTN</name>
<proteinExistence type="predicted"/>
<comment type="caution">
    <text evidence="2">The sequence shown here is derived from an EMBL/GenBank/DDBJ whole genome shotgun (WGS) entry which is preliminary data.</text>
</comment>
<evidence type="ECO:0000256" key="1">
    <source>
        <dbReference type="SAM" id="MobiDB-lite"/>
    </source>
</evidence>
<feature type="region of interest" description="Disordered" evidence="1">
    <location>
        <begin position="1"/>
        <end position="90"/>
    </location>
</feature>
<organism evidence="2 3">
    <name type="scientific">Streptomyces ehimensis</name>
    <dbReference type="NCBI Taxonomy" id="68195"/>
    <lineage>
        <taxon>Bacteria</taxon>
        <taxon>Bacillati</taxon>
        <taxon>Actinomycetota</taxon>
        <taxon>Actinomycetes</taxon>
        <taxon>Kitasatosporales</taxon>
        <taxon>Streptomycetaceae</taxon>
        <taxon>Streptomyces</taxon>
    </lineage>
</organism>
<evidence type="ECO:0000313" key="3">
    <source>
        <dbReference type="Proteomes" id="UP001595990"/>
    </source>
</evidence>
<protein>
    <submittedName>
        <fullName evidence="2">Uncharacterized protein</fullName>
    </submittedName>
</protein>
<accession>A0ABV9BRS7</accession>
<dbReference type="Proteomes" id="UP001595990">
    <property type="component" value="Unassembled WGS sequence"/>
</dbReference>
<dbReference type="EMBL" id="JBHSFS010000015">
    <property type="protein sequence ID" value="MFC4516716.1"/>
    <property type="molecule type" value="Genomic_DNA"/>
</dbReference>
<evidence type="ECO:0000313" key="2">
    <source>
        <dbReference type="EMBL" id="MFC4516716.1"/>
    </source>
</evidence>
<dbReference type="RefSeq" id="WP_358219339.1">
    <property type="nucleotide sequence ID" value="NZ_JBHSFS010000015.1"/>
</dbReference>
<reference evidence="3" key="1">
    <citation type="journal article" date="2019" name="Int. J. Syst. Evol. Microbiol.">
        <title>The Global Catalogue of Microorganisms (GCM) 10K type strain sequencing project: providing services to taxonomists for standard genome sequencing and annotation.</title>
        <authorList>
            <consortium name="The Broad Institute Genomics Platform"/>
            <consortium name="The Broad Institute Genome Sequencing Center for Infectious Disease"/>
            <person name="Wu L."/>
            <person name="Ma J."/>
        </authorList>
    </citation>
    <scope>NUCLEOTIDE SEQUENCE [LARGE SCALE GENOMIC DNA]</scope>
    <source>
        <strain evidence="3">CECT 8064</strain>
    </source>
</reference>
<keyword evidence="3" id="KW-1185">Reference proteome</keyword>
<sequence length="90" mass="9527">MHINEEPDRTAGLPADDLAQPTDTGTEERTTPAETPLYPGESTTPEEAEGSGGESATGATDAQGEAGTSTEELRGAPRRYRSFFNRLLST</sequence>